<dbReference type="InterPro" id="IPR030395">
    <property type="entry name" value="GP_PDE_dom"/>
</dbReference>
<keyword evidence="3" id="KW-1185">Reference proteome</keyword>
<name>A0ABQ1J6Q6_9PROT</name>
<dbReference type="EMBL" id="BMKF01000001">
    <property type="protein sequence ID" value="GGB61227.1"/>
    <property type="molecule type" value="Genomic_DNA"/>
</dbReference>
<accession>A0ABQ1J6Q6</accession>
<dbReference type="InterPro" id="IPR017946">
    <property type="entry name" value="PLC-like_Pdiesterase_TIM-brl"/>
</dbReference>
<dbReference type="RefSeq" id="WP_084393554.1">
    <property type="nucleotide sequence ID" value="NZ_BMKF01000001.1"/>
</dbReference>
<gene>
    <name evidence="2" type="ORF">GCM10011503_07250</name>
</gene>
<dbReference type="Pfam" id="PF03009">
    <property type="entry name" value="GDPD"/>
    <property type="match status" value="1"/>
</dbReference>
<reference evidence="3" key="1">
    <citation type="journal article" date="2019" name="Int. J. Syst. Evol. Microbiol.">
        <title>The Global Catalogue of Microorganisms (GCM) 10K type strain sequencing project: providing services to taxonomists for standard genome sequencing and annotation.</title>
        <authorList>
            <consortium name="The Broad Institute Genomics Platform"/>
            <consortium name="The Broad Institute Genome Sequencing Center for Infectious Disease"/>
            <person name="Wu L."/>
            <person name="Ma J."/>
        </authorList>
    </citation>
    <scope>NUCLEOTIDE SEQUENCE [LARGE SCALE GENOMIC DNA]</scope>
    <source>
        <strain evidence="3">CGMCC 1.15928</strain>
    </source>
</reference>
<sequence>MASRFNILDYSYAHRGLWSNDTHPENSLEAILAAADQGYGCELDVRPAACGTPIVFHDPLLDRMTSQSGLVSARSAGEITALRLKGGGTLPKLQQVLDRWPSHAPILIELKIDGETDAEGFATIVADMVASYKGPAALMSFSRRAVSAVPSSIMKGALILPSTMSDDITLPALISSSAGFKPDYIACHVTDAKDAAILATDYGLPVATWTVTSAAMSSELGKLPVAQIFEGFDMAFALQG</sequence>
<dbReference type="Gene3D" id="3.20.20.190">
    <property type="entry name" value="Phosphatidylinositol (PI) phosphodiesterase"/>
    <property type="match status" value="1"/>
</dbReference>
<organism evidence="2 3">
    <name type="scientific">Henriciella pelagia</name>
    <dbReference type="NCBI Taxonomy" id="1977912"/>
    <lineage>
        <taxon>Bacteria</taxon>
        <taxon>Pseudomonadati</taxon>
        <taxon>Pseudomonadota</taxon>
        <taxon>Alphaproteobacteria</taxon>
        <taxon>Hyphomonadales</taxon>
        <taxon>Hyphomonadaceae</taxon>
        <taxon>Henriciella</taxon>
    </lineage>
</organism>
<evidence type="ECO:0000259" key="1">
    <source>
        <dbReference type="PROSITE" id="PS51704"/>
    </source>
</evidence>
<dbReference type="Proteomes" id="UP000628854">
    <property type="component" value="Unassembled WGS sequence"/>
</dbReference>
<proteinExistence type="predicted"/>
<evidence type="ECO:0000313" key="2">
    <source>
        <dbReference type="EMBL" id="GGB61227.1"/>
    </source>
</evidence>
<dbReference type="PANTHER" id="PTHR46211">
    <property type="entry name" value="GLYCEROPHOSPHORYL DIESTER PHOSPHODIESTERASE"/>
    <property type="match status" value="1"/>
</dbReference>
<protein>
    <submittedName>
        <fullName evidence="2">Phosphodiesterase</fullName>
    </submittedName>
</protein>
<dbReference type="SUPFAM" id="SSF51695">
    <property type="entry name" value="PLC-like phosphodiesterases"/>
    <property type="match status" value="1"/>
</dbReference>
<evidence type="ECO:0000313" key="3">
    <source>
        <dbReference type="Proteomes" id="UP000628854"/>
    </source>
</evidence>
<dbReference type="PANTHER" id="PTHR46211:SF1">
    <property type="entry name" value="GLYCEROPHOSPHODIESTER PHOSPHODIESTERASE, CYTOPLASMIC"/>
    <property type="match status" value="1"/>
</dbReference>
<dbReference type="PROSITE" id="PS51704">
    <property type="entry name" value="GP_PDE"/>
    <property type="match status" value="1"/>
</dbReference>
<comment type="caution">
    <text evidence="2">The sequence shown here is derived from an EMBL/GenBank/DDBJ whole genome shotgun (WGS) entry which is preliminary data.</text>
</comment>
<feature type="domain" description="GP-PDE" evidence="1">
    <location>
        <begin position="9"/>
        <end position="240"/>
    </location>
</feature>